<dbReference type="EMBL" id="JALLPB020000183">
    <property type="protein sequence ID" value="KAL3815803.1"/>
    <property type="molecule type" value="Genomic_DNA"/>
</dbReference>
<dbReference type="Pfam" id="PF04055">
    <property type="entry name" value="Radical_SAM"/>
    <property type="match status" value="1"/>
</dbReference>
<keyword evidence="6" id="KW-0411">Iron-sulfur</keyword>
<sequence>MGITTSIDPGGGGDDIDDDCTIASGSVGMTTNGISLSRHIHDLVDAGLTGVNISLDTLRHDRFLDITRRNGLDRVMRSIGDAIIAYRDRYGHVRVGRDGSGGSRVKINCVVMRDINDDELSDFVRMACETYGGDVDVRFIEWMPFNDNGWNASRFVSYGDMMDGMSRDGVTLERIGDGPNDTTKWYRVIGTTSDGMRYDGGGCAARVGFITSMSEHFCSSCNRLRITANGNIKVCLFGSNEREVSLRDIMREHPRHEGGSVPRQGEEALERVIYAAVQRKTFALGGHGSAENIAKAANNRPMTLIGG</sequence>
<evidence type="ECO:0000256" key="8">
    <source>
        <dbReference type="ARBA" id="ARBA00023150"/>
    </source>
</evidence>
<evidence type="ECO:0000256" key="4">
    <source>
        <dbReference type="ARBA" id="ARBA00022741"/>
    </source>
</evidence>
<feature type="domain" description="Molybdenum cofactor biosynthesis protein A-like twitch" evidence="10">
    <location>
        <begin position="135"/>
        <end position="281"/>
    </location>
</feature>
<evidence type="ECO:0000313" key="12">
    <source>
        <dbReference type="Proteomes" id="UP001530377"/>
    </source>
</evidence>
<name>A0ABD3RSF6_9STRA</name>
<dbReference type="SUPFAM" id="SSF102114">
    <property type="entry name" value="Radical SAM enzymes"/>
    <property type="match status" value="1"/>
</dbReference>
<gene>
    <name evidence="11" type="ORF">ACHAXA_001697</name>
</gene>
<dbReference type="Pfam" id="PF06463">
    <property type="entry name" value="Mob_synth_C"/>
    <property type="match status" value="1"/>
</dbReference>
<feature type="domain" description="Radical SAM core" evidence="9">
    <location>
        <begin position="26"/>
        <end position="126"/>
    </location>
</feature>
<dbReference type="GO" id="GO:0005525">
    <property type="term" value="F:GTP binding"/>
    <property type="evidence" value="ECO:0007669"/>
    <property type="project" value="UniProtKB-KW"/>
</dbReference>
<evidence type="ECO:0000256" key="3">
    <source>
        <dbReference type="ARBA" id="ARBA00022723"/>
    </source>
</evidence>
<evidence type="ECO:0000256" key="6">
    <source>
        <dbReference type="ARBA" id="ARBA00023014"/>
    </source>
</evidence>
<dbReference type="CDD" id="cd21117">
    <property type="entry name" value="Twitch_MoaA"/>
    <property type="match status" value="1"/>
</dbReference>
<keyword evidence="12" id="KW-1185">Reference proteome</keyword>
<dbReference type="GO" id="GO:0051539">
    <property type="term" value="F:4 iron, 4 sulfur cluster binding"/>
    <property type="evidence" value="ECO:0007669"/>
    <property type="project" value="UniProtKB-KW"/>
</dbReference>
<accession>A0ABD3RSF6</accession>
<keyword evidence="4" id="KW-0547">Nucleotide-binding</keyword>
<evidence type="ECO:0000256" key="1">
    <source>
        <dbReference type="ARBA" id="ARBA00005046"/>
    </source>
</evidence>
<dbReference type="InterPro" id="IPR058240">
    <property type="entry name" value="rSAM_sf"/>
</dbReference>
<dbReference type="GO" id="GO:0006777">
    <property type="term" value="P:Mo-molybdopterin cofactor biosynthetic process"/>
    <property type="evidence" value="ECO:0007669"/>
    <property type="project" value="UniProtKB-KW"/>
</dbReference>
<protein>
    <submittedName>
        <fullName evidence="11">Uncharacterized protein</fullName>
    </submittedName>
</protein>
<dbReference type="Gene3D" id="3.20.20.70">
    <property type="entry name" value="Aldolase class I"/>
    <property type="match status" value="1"/>
</dbReference>
<dbReference type="Proteomes" id="UP001530377">
    <property type="component" value="Unassembled WGS sequence"/>
</dbReference>
<keyword evidence="8" id="KW-0501">Molybdenum cofactor biosynthesis</keyword>
<dbReference type="GO" id="GO:0046872">
    <property type="term" value="F:metal ion binding"/>
    <property type="evidence" value="ECO:0007669"/>
    <property type="project" value="UniProtKB-KW"/>
</dbReference>
<dbReference type="PANTHER" id="PTHR22960">
    <property type="entry name" value="MOLYBDOPTERIN COFACTOR SYNTHESIS PROTEIN A"/>
    <property type="match status" value="1"/>
</dbReference>
<evidence type="ECO:0000313" key="11">
    <source>
        <dbReference type="EMBL" id="KAL3815803.1"/>
    </source>
</evidence>
<reference evidence="11 12" key="1">
    <citation type="submission" date="2024-10" db="EMBL/GenBank/DDBJ databases">
        <title>Updated reference genomes for cyclostephanoid diatoms.</title>
        <authorList>
            <person name="Roberts W.R."/>
            <person name="Alverson A.J."/>
        </authorList>
    </citation>
    <scope>NUCLEOTIDE SEQUENCE [LARGE SCALE GENOMIC DNA]</scope>
    <source>
        <strain evidence="11 12">AJA228-03</strain>
    </source>
</reference>
<keyword evidence="7" id="KW-0342">GTP-binding</keyword>
<organism evidence="11 12">
    <name type="scientific">Cyclostephanos tholiformis</name>
    <dbReference type="NCBI Taxonomy" id="382380"/>
    <lineage>
        <taxon>Eukaryota</taxon>
        <taxon>Sar</taxon>
        <taxon>Stramenopiles</taxon>
        <taxon>Ochrophyta</taxon>
        <taxon>Bacillariophyta</taxon>
        <taxon>Coscinodiscophyceae</taxon>
        <taxon>Thalassiosirophycidae</taxon>
        <taxon>Stephanodiscales</taxon>
        <taxon>Stephanodiscaceae</taxon>
        <taxon>Cyclostephanos</taxon>
    </lineage>
</organism>
<dbReference type="InterPro" id="IPR007197">
    <property type="entry name" value="rSAM"/>
</dbReference>
<keyword evidence="2" id="KW-0949">S-adenosyl-L-methionine</keyword>
<keyword evidence="3" id="KW-0479">Metal-binding</keyword>
<dbReference type="InterPro" id="IPR010505">
    <property type="entry name" value="MoaA_twitch"/>
</dbReference>
<dbReference type="PANTHER" id="PTHR22960:SF0">
    <property type="entry name" value="MOLYBDENUM COFACTOR BIOSYNTHESIS PROTEIN 1"/>
    <property type="match status" value="1"/>
</dbReference>
<evidence type="ECO:0000259" key="10">
    <source>
        <dbReference type="Pfam" id="PF06463"/>
    </source>
</evidence>
<comment type="caution">
    <text evidence="11">The sequence shown here is derived from an EMBL/GenBank/DDBJ whole genome shotgun (WGS) entry which is preliminary data.</text>
</comment>
<dbReference type="InterPro" id="IPR013785">
    <property type="entry name" value="Aldolase_TIM"/>
</dbReference>
<evidence type="ECO:0000256" key="2">
    <source>
        <dbReference type="ARBA" id="ARBA00022691"/>
    </source>
</evidence>
<proteinExistence type="predicted"/>
<evidence type="ECO:0000256" key="5">
    <source>
        <dbReference type="ARBA" id="ARBA00023004"/>
    </source>
</evidence>
<dbReference type="InterPro" id="IPR050105">
    <property type="entry name" value="MoCo_biosynth_MoaA/MoaC"/>
</dbReference>
<dbReference type="GO" id="GO:0016829">
    <property type="term" value="F:lyase activity"/>
    <property type="evidence" value="ECO:0007669"/>
    <property type="project" value="UniProtKB-KW"/>
</dbReference>
<evidence type="ECO:0000259" key="9">
    <source>
        <dbReference type="Pfam" id="PF04055"/>
    </source>
</evidence>
<keyword evidence="5" id="KW-0408">Iron</keyword>
<evidence type="ECO:0000256" key="7">
    <source>
        <dbReference type="ARBA" id="ARBA00023134"/>
    </source>
</evidence>
<dbReference type="AlphaFoldDB" id="A0ABD3RSF6"/>
<comment type="pathway">
    <text evidence="1">Cofactor biosynthesis; molybdopterin biosynthesis.</text>
</comment>